<reference evidence="1" key="1">
    <citation type="submission" date="2018-02" db="EMBL/GenBank/DDBJ databases">
        <title>Rhizophora mucronata_Transcriptome.</title>
        <authorList>
            <person name="Meera S.P."/>
            <person name="Sreeshan A."/>
            <person name="Augustine A."/>
        </authorList>
    </citation>
    <scope>NUCLEOTIDE SEQUENCE</scope>
    <source>
        <tissue evidence="1">Leaf</tissue>
    </source>
</reference>
<sequence>MFQFLCLLVLWVFVLLEFFYGCPFL</sequence>
<organism evidence="1">
    <name type="scientific">Rhizophora mucronata</name>
    <name type="common">Asiatic mangrove</name>
    <dbReference type="NCBI Taxonomy" id="61149"/>
    <lineage>
        <taxon>Eukaryota</taxon>
        <taxon>Viridiplantae</taxon>
        <taxon>Streptophyta</taxon>
        <taxon>Embryophyta</taxon>
        <taxon>Tracheophyta</taxon>
        <taxon>Spermatophyta</taxon>
        <taxon>Magnoliopsida</taxon>
        <taxon>eudicotyledons</taxon>
        <taxon>Gunneridae</taxon>
        <taxon>Pentapetalae</taxon>
        <taxon>rosids</taxon>
        <taxon>fabids</taxon>
        <taxon>Malpighiales</taxon>
        <taxon>Rhizophoraceae</taxon>
        <taxon>Rhizophora</taxon>
    </lineage>
</organism>
<evidence type="ECO:0000313" key="1">
    <source>
        <dbReference type="EMBL" id="MBX45829.1"/>
    </source>
</evidence>
<accession>A0A2P2NTM9</accession>
<protein>
    <submittedName>
        <fullName evidence="1">Uncharacterized protein</fullName>
    </submittedName>
</protein>
<dbReference type="AlphaFoldDB" id="A0A2P2NTM9"/>
<proteinExistence type="predicted"/>
<dbReference type="EMBL" id="GGEC01065345">
    <property type="protein sequence ID" value="MBX45829.1"/>
    <property type="molecule type" value="Transcribed_RNA"/>
</dbReference>
<name>A0A2P2NTM9_RHIMU</name>